<dbReference type="EMBL" id="FO082051">
    <property type="protein sequence ID" value="CCE82052.1"/>
    <property type="molecule type" value="Genomic_DNA"/>
</dbReference>
<accession>G8YFV3</accession>
<dbReference type="OrthoDB" id="59470at2759"/>
<evidence type="ECO:0000256" key="2">
    <source>
        <dbReference type="ARBA" id="ARBA00022630"/>
    </source>
</evidence>
<dbReference type="GO" id="GO:0016971">
    <property type="term" value="F:flavin-dependent sulfhydryl oxidase activity"/>
    <property type="evidence" value="ECO:0007669"/>
    <property type="project" value="InterPro"/>
</dbReference>
<keyword evidence="5" id="KW-1015">Disulfide bond</keyword>
<keyword evidence="3 6" id="KW-0274">FAD</keyword>
<dbReference type="GO" id="GO:0005739">
    <property type="term" value="C:mitochondrion"/>
    <property type="evidence" value="ECO:0007669"/>
    <property type="project" value="TreeGrafter"/>
</dbReference>
<dbReference type="HOGENOM" id="CLU_070631_2_2_1"/>
<evidence type="ECO:0000256" key="1">
    <source>
        <dbReference type="ARBA" id="ARBA00001974"/>
    </source>
</evidence>
<feature type="domain" description="ERV/ALR sulfhydryl oxidase" evidence="8">
    <location>
        <begin position="109"/>
        <end position="209"/>
    </location>
</feature>
<organism evidence="9 10">
    <name type="scientific">Pichia sorbitophila (strain ATCC MYA-4447 / BCRC 22081 / CBS 7064 / NBRC 10061 / NRRL Y-12695)</name>
    <name type="common">Hybrid yeast</name>
    <dbReference type="NCBI Taxonomy" id="559304"/>
    <lineage>
        <taxon>Eukaryota</taxon>
        <taxon>Fungi</taxon>
        <taxon>Dikarya</taxon>
        <taxon>Ascomycota</taxon>
        <taxon>Saccharomycotina</taxon>
        <taxon>Pichiomycetes</taxon>
        <taxon>Debaryomycetaceae</taxon>
        <taxon>Millerozyma</taxon>
    </lineage>
</organism>
<dbReference type="InterPro" id="IPR036774">
    <property type="entry name" value="ERV/ALR_sulphydryl_oxid_sf"/>
</dbReference>
<evidence type="ECO:0000256" key="4">
    <source>
        <dbReference type="ARBA" id="ARBA00023002"/>
    </source>
</evidence>
<feature type="region of interest" description="Disordered" evidence="7">
    <location>
        <begin position="47"/>
        <end position="76"/>
    </location>
</feature>
<dbReference type="eggNOG" id="KOG3355">
    <property type="taxonomic scope" value="Eukaryota"/>
</dbReference>
<gene>
    <name evidence="9" type="primary">Piso0_002746</name>
    <name evidence="9" type="ORF">GNLVRS01_PISO0I16904g</name>
</gene>
<evidence type="ECO:0000256" key="7">
    <source>
        <dbReference type="SAM" id="MobiDB-lite"/>
    </source>
</evidence>
<dbReference type="Pfam" id="PF04777">
    <property type="entry name" value="Evr1_Alr"/>
    <property type="match status" value="1"/>
</dbReference>
<evidence type="ECO:0000259" key="8">
    <source>
        <dbReference type="PROSITE" id="PS51324"/>
    </source>
</evidence>
<dbReference type="FunFam" id="1.20.120.310:FF:000002">
    <property type="entry name" value="Sulfhydryl oxidase"/>
    <property type="match status" value="1"/>
</dbReference>
<evidence type="ECO:0000313" key="9">
    <source>
        <dbReference type="EMBL" id="CCE82052.1"/>
    </source>
</evidence>
<dbReference type="OMA" id="ALWGCHM"/>
<comment type="catalytic activity">
    <reaction evidence="6">
        <text>2 R'C(R)SH + O2 = R'C(R)S-S(R)CR' + H2O2</text>
        <dbReference type="Rhea" id="RHEA:17357"/>
        <dbReference type="ChEBI" id="CHEBI:15379"/>
        <dbReference type="ChEBI" id="CHEBI:16240"/>
        <dbReference type="ChEBI" id="CHEBI:16520"/>
        <dbReference type="ChEBI" id="CHEBI:17412"/>
        <dbReference type="EC" id="1.8.3.2"/>
    </reaction>
</comment>
<sequence>MKGLQKPLVNSFILITLICVIYFLTNPGTDKSLGKAAPINLSNNPTSYDFTQDEKLKKTEPKGEKKKVSADESLLKDSPEVTLQEADSKQAINDGSELTSQPFMPKMANETLKAQLGNAAWKLFHTILARYPDKPSQQERTTLEQYIRLFAQVYPCGDCARHFQGLLAKYPPQTGSRKTAAIWGCDIHNKVNDRLGKAQYDCTTILEDYDCGCGDDEKLKDDTLNNESIDHLKKIHVNEKVDGLQAGG</sequence>
<dbReference type="Gene3D" id="1.20.120.310">
    <property type="entry name" value="ERV/ALR sulfhydryl oxidase domain"/>
    <property type="match status" value="1"/>
</dbReference>
<evidence type="ECO:0000313" key="10">
    <source>
        <dbReference type="Proteomes" id="UP000005222"/>
    </source>
</evidence>
<dbReference type="InParanoid" id="G8YFV3"/>
<keyword evidence="6" id="KW-1133">Transmembrane helix</keyword>
<evidence type="ECO:0000256" key="6">
    <source>
        <dbReference type="RuleBase" id="RU371123"/>
    </source>
</evidence>
<keyword evidence="6" id="KW-0472">Membrane</keyword>
<dbReference type="GO" id="GO:0050660">
    <property type="term" value="F:flavin adenine dinucleotide binding"/>
    <property type="evidence" value="ECO:0007669"/>
    <property type="project" value="TreeGrafter"/>
</dbReference>
<feature type="compositionally biased region" description="Basic and acidic residues" evidence="7">
    <location>
        <begin position="52"/>
        <end position="76"/>
    </location>
</feature>
<keyword evidence="6" id="KW-0812">Transmembrane</keyword>
<keyword evidence="10" id="KW-1185">Reference proteome</keyword>
<dbReference type="EC" id="1.8.3.2" evidence="6"/>
<evidence type="ECO:0000256" key="5">
    <source>
        <dbReference type="ARBA" id="ARBA00023157"/>
    </source>
</evidence>
<dbReference type="InterPro" id="IPR039799">
    <property type="entry name" value="ALR/ERV"/>
</dbReference>
<dbReference type="PROSITE" id="PS51324">
    <property type="entry name" value="ERV_ALR"/>
    <property type="match status" value="1"/>
</dbReference>
<dbReference type="InterPro" id="IPR017905">
    <property type="entry name" value="ERV/ALR_sulphydryl_oxidase"/>
</dbReference>
<name>G8YFV3_PICSO</name>
<comment type="cofactor">
    <cofactor evidence="1 6">
        <name>FAD</name>
        <dbReference type="ChEBI" id="CHEBI:57692"/>
    </cofactor>
</comment>
<dbReference type="SUPFAM" id="SSF69000">
    <property type="entry name" value="FAD-dependent thiol oxidase"/>
    <property type="match status" value="1"/>
</dbReference>
<dbReference type="STRING" id="559304.G8YFV3"/>
<reference evidence="9 10" key="1">
    <citation type="journal article" date="2012" name="G3 (Bethesda)">
        <title>Pichia sorbitophila, an interspecies yeast hybrid reveals early steps of genome resolution following polyploidization.</title>
        <authorList>
            <person name="Leh Louis V."/>
            <person name="Despons L."/>
            <person name="Friedrich A."/>
            <person name="Martin T."/>
            <person name="Durrens P."/>
            <person name="Casaregola S."/>
            <person name="Neuveglise C."/>
            <person name="Fairhead C."/>
            <person name="Marck C."/>
            <person name="Cruz J.A."/>
            <person name="Straub M.L."/>
            <person name="Kugler V."/>
            <person name="Sacerdot C."/>
            <person name="Uzunov Z."/>
            <person name="Thierry A."/>
            <person name="Weiss S."/>
            <person name="Bleykasten C."/>
            <person name="De Montigny J."/>
            <person name="Jacques N."/>
            <person name="Jung P."/>
            <person name="Lemaire M."/>
            <person name="Mallet S."/>
            <person name="Morel G."/>
            <person name="Richard G.F."/>
            <person name="Sarkar A."/>
            <person name="Savel G."/>
            <person name="Schacherer J."/>
            <person name="Seret M.L."/>
            <person name="Talla E."/>
            <person name="Samson G."/>
            <person name="Jubin C."/>
            <person name="Poulain J."/>
            <person name="Vacherie B."/>
            <person name="Barbe V."/>
            <person name="Pelletier E."/>
            <person name="Sherman D.J."/>
            <person name="Westhof E."/>
            <person name="Weissenbach J."/>
            <person name="Baret P.V."/>
            <person name="Wincker P."/>
            <person name="Gaillardin C."/>
            <person name="Dujon B."/>
            <person name="Souciet J.L."/>
        </authorList>
    </citation>
    <scope>NUCLEOTIDE SEQUENCE [LARGE SCALE GENOMIC DNA]</scope>
    <source>
        <strain evidence="10">ATCC MYA-4447 / BCRC 22081 / CBS 7064 / NBRC 10061 / NRRL Y-12695</strain>
    </source>
</reference>
<dbReference type="AlphaFoldDB" id="G8YFV3"/>
<keyword evidence="4 6" id="KW-0560">Oxidoreductase</keyword>
<feature type="transmembrane region" description="Helical" evidence="6">
    <location>
        <begin position="7"/>
        <end position="25"/>
    </location>
</feature>
<evidence type="ECO:0000256" key="3">
    <source>
        <dbReference type="ARBA" id="ARBA00022827"/>
    </source>
</evidence>
<dbReference type="Proteomes" id="UP000005222">
    <property type="component" value="Chromosome I"/>
</dbReference>
<keyword evidence="2 6" id="KW-0285">Flavoprotein</keyword>
<proteinExistence type="predicted"/>
<protein>
    <recommendedName>
        <fullName evidence="6">Sulfhydryl oxidase</fullName>
        <ecNumber evidence="6">1.8.3.2</ecNumber>
    </recommendedName>
</protein>
<dbReference type="PANTHER" id="PTHR12645:SF1">
    <property type="entry name" value="FAD-LINKED SULFHYDRYL OXIDASE ERV2"/>
    <property type="match status" value="1"/>
</dbReference>
<dbReference type="PANTHER" id="PTHR12645">
    <property type="entry name" value="ALR/ERV"/>
    <property type="match status" value="1"/>
</dbReference>
<dbReference type="FunCoup" id="G8YFV3">
    <property type="interactions" value="30"/>
</dbReference>